<comment type="pathway">
    <text evidence="1">Cell wall biogenesis; cell wall polysaccharide biosynthesis.</text>
</comment>
<gene>
    <name evidence="6" type="ORF">D9V32_06390</name>
</gene>
<keyword evidence="4 6" id="KW-0808">Transferase</keyword>
<dbReference type="Gene3D" id="3.90.550.10">
    <property type="entry name" value="Spore Coat Polysaccharide Biosynthesis Protein SpsA, Chain A"/>
    <property type="match status" value="1"/>
</dbReference>
<keyword evidence="3" id="KW-0328">Glycosyltransferase</keyword>
<dbReference type="Pfam" id="PF00535">
    <property type="entry name" value="Glycos_transf_2"/>
    <property type="match status" value="1"/>
</dbReference>
<dbReference type="RefSeq" id="WP_121648060.1">
    <property type="nucleotide sequence ID" value="NZ_RCUX01000004.1"/>
</dbReference>
<proteinExistence type="inferred from homology"/>
<dbReference type="InterPro" id="IPR001173">
    <property type="entry name" value="Glyco_trans_2-like"/>
</dbReference>
<evidence type="ECO:0000313" key="7">
    <source>
        <dbReference type="Proteomes" id="UP000272503"/>
    </source>
</evidence>
<protein>
    <submittedName>
        <fullName evidence="6">Glycosyltransferase family 2 protein</fullName>
    </submittedName>
</protein>
<organism evidence="6 7">
    <name type="scientific">Mycetocola tolaasinivorans</name>
    <dbReference type="NCBI Taxonomy" id="76635"/>
    <lineage>
        <taxon>Bacteria</taxon>
        <taxon>Bacillati</taxon>
        <taxon>Actinomycetota</taxon>
        <taxon>Actinomycetes</taxon>
        <taxon>Micrococcales</taxon>
        <taxon>Microbacteriaceae</taxon>
        <taxon>Mycetocola</taxon>
    </lineage>
</organism>
<evidence type="ECO:0000256" key="2">
    <source>
        <dbReference type="ARBA" id="ARBA00006739"/>
    </source>
</evidence>
<name>A0A3L7A9G1_9MICO</name>
<keyword evidence="7" id="KW-1185">Reference proteome</keyword>
<sequence length="289" mass="32656">MSTPTIGVVVLTQGRRPEELRRALESVLAQEGVTLDAVVVGNGYQPVDLPAGFRAHALPTNEGIPAGRNRGAAEVSGEYIYFLDDDAWLPDTTYLAEAVALLRADPSLGLIQPRMSDPDTGTTLRHWVPRAGSPDPGEPGPAFSCMEASILLPRAVFDRTGGWAESFFYAHEGIELAWRVWDQDLRAWYAGNLRAFHPVVQQTRHSQYYRLNARNRVWIARRNLPLPLGIVYVGVWTLATIARWWRKPEALRPWFAGWWEGLTHAPGGRKRLRWRTIWRMTRAGRPPLY</sequence>
<feature type="domain" description="Glycosyltransferase 2-like" evidence="5">
    <location>
        <begin position="8"/>
        <end position="124"/>
    </location>
</feature>
<dbReference type="PANTHER" id="PTHR43179:SF12">
    <property type="entry name" value="GALACTOFURANOSYLTRANSFERASE GLFT2"/>
    <property type="match status" value="1"/>
</dbReference>
<evidence type="ECO:0000256" key="4">
    <source>
        <dbReference type="ARBA" id="ARBA00022679"/>
    </source>
</evidence>
<evidence type="ECO:0000256" key="1">
    <source>
        <dbReference type="ARBA" id="ARBA00004776"/>
    </source>
</evidence>
<accession>A0A3L7A9G1</accession>
<dbReference type="SUPFAM" id="SSF53448">
    <property type="entry name" value="Nucleotide-diphospho-sugar transferases"/>
    <property type="match status" value="1"/>
</dbReference>
<comment type="caution">
    <text evidence="6">The sequence shown here is derived from an EMBL/GenBank/DDBJ whole genome shotgun (WGS) entry which is preliminary data.</text>
</comment>
<dbReference type="EMBL" id="RCUX01000004">
    <property type="protein sequence ID" value="RLP76480.1"/>
    <property type="molecule type" value="Genomic_DNA"/>
</dbReference>
<reference evidence="6 7" key="1">
    <citation type="submission" date="2018-10" db="EMBL/GenBank/DDBJ databases">
        <authorList>
            <person name="Li J."/>
        </authorList>
    </citation>
    <scope>NUCLEOTIDE SEQUENCE [LARGE SCALE GENOMIC DNA]</scope>
    <source>
        <strain evidence="6 7">IF 016277</strain>
    </source>
</reference>
<evidence type="ECO:0000259" key="5">
    <source>
        <dbReference type="Pfam" id="PF00535"/>
    </source>
</evidence>
<dbReference type="OrthoDB" id="5174363at2"/>
<dbReference type="AlphaFoldDB" id="A0A3L7A9G1"/>
<dbReference type="Proteomes" id="UP000272503">
    <property type="component" value="Unassembled WGS sequence"/>
</dbReference>
<evidence type="ECO:0000313" key="6">
    <source>
        <dbReference type="EMBL" id="RLP76480.1"/>
    </source>
</evidence>
<dbReference type="InterPro" id="IPR029044">
    <property type="entry name" value="Nucleotide-diphossugar_trans"/>
</dbReference>
<dbReference type="PANTHER" id="PTHR43179">
    <property type="entry name" value="RHAMNOSYLTRANSFERASE WBBL"/>
    <property type="match status" value="1"/>
</dbReference>
<evidence type="ECO:0000256" key="3">
    <source>
        <dbReference type="ARBA" id="ARBA00022676"/>
    </source>
</evidence>
<comment type="similarity">
    <text evidence="2">Belongs to the glycosyltransferase 2 family.</text>
</comment>
<dbReference type="GO" id="GO:0016757">
    <property type="term" value="F:glycosyltransferase activity"/>
    <property type="evidence" value="ECO:0007669"/>
    <property type="project" value="UniProtKB-KW"/>
</dbReference>